<dbReference type="GO" id="GO:0046983">
    <property type="term" value="F:protein dimerization activity"/>
    <property type="evidence" value="ECO:0007669"/>
    <property type="project" value="InterPro"/>
</dbReference>
<dbReference type="Pfam" id="PF00319">
    <property type="entry name" value="SRF-TF"/>
    <property type="match status" value="1"/>
</dbReference>
<comment type="caution">
    <text evidence="8">The sequence shown here is derived from an EMBL/GenBank/DDBJ whole genome shotgun (WGS) entry which is preliminary data.</text>
</comment>
<dbReference type="GO" id="GO:0003677">
    <property type="term" value="F:DNA binding"/>
    <property type="evidence" value="ECO:0007669"/>
    <property type="project" value="UniProtKB-KW"/>
</dbReference>
<protein>
    <recommendedName>
        <fullName evidence="7">MADS-box domain-containing protein</fullName>
    </recommendedName>
</protein>
<keyword evidence="5" id="KW-0539">Nucleus</keyword>
<evidence type="ECO:0000256" key="2">
    <source>
        <dbReference type="ARBA" id="ARBA00023015"/>
    </source>
</evidence>
<evidence type="ECO:0000259" key="7">
    <source>
        <dbReference type="PROSITE" id="PS50066"/>
    </source>
</evidence>
<keyword evidence="6" id="KW-0812">Transmembrane</keyword>
<keyword evidence="9" id="KW-1185">Reference proteome</keyword>
<dbReference type="InterPro" id="IPR002100">
    <property type="entry name" value="TF_MADSbox"/>
</dbReference>
<proteinExistence type="predicted"/>
<evidence type="ECO:0000256" key="3">
    <source>
        <dbReference type="ARBA" id="ARBA00023125"/>
    </source>
</evidence>
<dbReference type="PROSITE" id="PS50066">
    <property type="entry name" value="MADS_BOX_2"/>
    <property type="match status" value="1"/>
</dbReference>
<keyword evidence="3" id="KW-0238">DNA-binding</keyword>
<keyword evidence="4" id="KW-0804">Transcription</keyword>
<evidence type="ECO:0000313" key="9">
    <source>
        <dbReference type="Proteomes" id="UP001154282"/>
    </source>
</evidence>
<evidence type="ECO:0000256" key="5">
    <source>
        <dbReference type="ARBA" id="ARBA00023242"/>
    </source>
</evidence>
<dbReference type="InterPro" id="IPR036879">
    <property type="entry name" value="TF_MADSbox_sf"/>
</dbReference>
<comment type="subcellular location">
    <subcellularLocation>
        <location evidence="1">Nucleus</location>
    </subcellularLocation>
</comment>
<dbReference type="AlphaFoldDB" id="A0AAV0QYB8"/>
<dbReference type="Gene3D" id="3.40.1810.10">
    <property type="entry name" value="Transcription factor, MADS-box"/>
    <property type="match status" value="1"/>
</dbReference>
<dbReference type="SMART" id="SM00432">
    <property type="entry name" value="MADS"/>
    <property type="match status" value="1"/>
</dbReference>
<feature type="transmembrane region" description="Helical" evidence="6">
    <location>
        <begin position="12"/>
        <end position="28"/>
    </location>
</feature>
<reference evidence="8" key="1">
    <citation type="submission" date="2022-08" db="EMBL/GenBank/DDBJ databases">
        <authorList>
            <person name="Gutierrez-Valencia J."/>
        </authorList>
    </citation>
    <scope>NUCLEOTIDE SEQUENCE</scope>
</reference>
<sequence length="112" mass="13026">MYPQPPKRQQFYFLLPSSWFLFSIFPIKKSNSTSLGLKVTYPKRRDAIVKKATELSVLCGTDVSLILFSPKGKLTSFATHGRFVLPWDPSCIYSFFVSFFCHALFWCWMIHC</sequence>
<evidence type="ECO:0000256" key="1">
    <source>
        <dbReference type="ARBA" id="ARBA00004123"/>
    </source>
</evidence>
<name>A0AAV0QYB8_9ROSI</name>
<feature type="domain" description="MADS-box" evidence="7">
    <location>
        <begin position="38"/>
        <end position="81"/>
    </location>
</feature>
<dbReference type="InterPro" id="IPR050142">
    <property type="entry name" value="MADS-box/MEF2_TF"/>
</dbReference>
<organism evidence="8 9">
    <name type="scientific">Linum tenue</name>
    <dbReference type="NCBI Taxonomy" id="586396"/>
    <lineage>
        <taxon>Eukaryota</taxon>
        <taxon>Viridiplantae</taxon>
        <taxon>Streptophyta</taxon>
        <taxon>Embryophyta</taxon>
        <taxon>Tracheophyta</taxon>
        <taxon>Spermatophyta</taxon>
        <taxon>Magnoliopsida</taxon>
        <taxon>eudicotyledons</taxon>
        <taxon>Gunneridae</taxon>
        <taxon>Pentapetalae</taxon>
        <taxon>rosids</taxon>
        <taxon>fabids</taxon>
        <taxon>Malpighiales</taxon>
        <taxon>Linaceae</taxon>
        <taxon>Linum</taxon>
    </lineage>
</organism>
<dbReference type="SUPFAM" id="SSF55455">
    <property type="entry name" value="SRF-like"/>
    <property type="match status" value="1"/>
</dbReference>
<evidence type="ECO:0000256" key="4">
    <source>
        <dbReference type="ARBA" id="ARBA00023163"/>
    </source>
</evidence>
<accession>A0AAV0QYB8</accession>
<dbReference type="PRINTS" id="PR00404">
    <property type="entry name" value="MADSDOMAIN"/>
</dbReference>
<evidence type="ECO:0000313" key="8">
    <source>
        <dbReference type="EMBL" id="CAI0550223.1"/>
    </source>
</evidence>
<keyword evidence="6" id="KW-1133">Transmembrane helix</keyword>
<dbReference type="PANTHER" id="PTHR48019">
    <property type="entry name" value="SERUM RESPONSE FACTOR HOMOLOG"/>
    <property type="match status" value="1"/>
</dbReference>
<keyword evidence="6" id="KW-0472">Membrane</keyword>
<evidence type="ECO:0000256" key="6">
    <source>
        <dbReference type="SAM" id="Phobius"/>
    </source>
</evidence>
<keyword evidence="2" id="KW-0805">Transcription regulation</keyword>
<gene>
    <name evidence="8" type="ORF">LITE_LOCUS45463</name>
</gene>
<dbReference type="GO" id="GO:0005634">
    <property type="term" value="C:nucleus"/>
    <property type="evidence" value="ECO:0007669"/>
    <property type="project" value="UniProtKB-SubCell"/>
</dbReference>
<dbReference type="EMBL" id="CAMGYJ010000010">
    <property type="protein sequence ID" value="CAI0550223.1"/>
    <property type="molecule type" value="Genomic_DNA"/>
</dbReference>
<dbReference type="Proteomes" id="UP001154282">
    <property type="component" value="Unassembled WGS sequence"/>
</dbReference>
<feature type="transmembrane region" description="Helical" evidence="6">
    <location>
        <begin position="92"/>
        <end position="110"/>
    </location>
</feature>